<comment type="caution">
    <text evidence="6">The sequence shown here is derived from an EMBL/GenBank/DDBJ whole genome shotgun (WGS) entry which is preliminary data.</text>
</comment>
<dbReference type="AlphaFoldDB" id="A0A7C9ITW3"/>
<dbReference type="OrthoDB" id="9768666at2"/>
<gene>
    <name evidence="6" type="ORF">GTA51_01440</name>
</gene>
<evidence type="ECO:0000256" key="2">
    <source>
        <dbReference type="ARBA" id="ARBA00006442"/>
    </source>
</evidence>
<dbReference type="Gene3D" id="3.50.50.60">
    <property type="entry name" value="FAD/NAD(P)-binding domain"/>
    <property type="match status" value="2"/>
</dbReference>
<dbReference type="InterPro" id="IPR036188">
    <property type="entry name" value="FAD/NAD-bd_sf"/>
</dbReference>
<evidence type="ECO:0000256" key="1">
    <source>
        <dbReference type="ARBA" id="ARBA00001974"/>
    </source>
</evidence>
<evidence type="ECO:0000259" key="5">
    <source>
        <dbReference type="Pfam" id="PF07992"/>
    </source>
</evidence>
<dbReference type="PANTHER" id="PTHR43429:SF3">
    <property type="entry name" value="NITRITE REDUCTASE [NAD(P)H]"/>
    <property type="match status" value="1"/>
</dbReference>
<dbReference type="InterPro" id="IPR050260">
    <property type="entry name" value="FAD-bd_OxRdtase"/>
</dbReference>
<comment type="similarity">
    <text evidence="2">Belongs to the FAD-dependent oxidoreductase family.</text>
</comment>
<keyword evidence="4" id="KW-0274">FAD</keyword>
<dbReference type="InterPro" id="IPR023753">
    <property type="entry name" value="FAD/NAD-binding_dom"/>
</dbReference>
<feature type="domain" description="FAD/NAD(P)-binding" evidence="5">
    <location>
        <begin position="2"/>
        <end position="299"/>
    </location>
</feature>
<evidence type="ECO:0000256" key="4">
    <source>
        <dbReference type="ARBA" id="ARBA00022827"/>
    </source>
</evidence>
<comment type="cofactor">
    <cofactor evidence="1">
        <name>FAD</name>
        <dbReference type="ChEBI" id="CHEBI:57692"/>
    </cofactor>
</comment>
<evidence type="ECO:0000313" key="6">
    <source>
        <dbReference type="EMBL" id="MYL81803.1"/>
    </source>
</evidence>
<sequence>MRYVVVGLHAAGRSACQWLRKASPAAEIIGVDPSPLPVYSRPLISYVLAGEMAPPGMGVADDDFWNRLGVSVLADKAVGLEAGHGRLLLKSGQELAYDRLLLACGARPRPVETAGDAAGEVCFFRGRRDLDKVLARVRPGGTAAVLGGGLVGFKLTMGLLKRGMQVTLIVTSPRPLSLNVDAYVGQWVGERLQNTPGVTLLTSTSVTSIDTGTDKPLRLALDSGAALDVDLVAAGKGVLPNTGWLADSGLECDYGVLADAFLRSSDERVYVAGDLAQAPDIVHGDRRTNAVWPVAVEQGRVAALNMAGLRAEYAGSLAMNAIPVFGSRMISVGLVNPSLTRGCDFVDVGTPRGSYLKLVFREERLVGAVGLDAPPRLGELAFAVKRGLRRRDIPAGWLANVQNAAPLAAPGGALVGNARFG</sequence>
<dbReference type="Pfam" id="PF07992">
    <property type="entry name" value="Pyr_redox_2"/>
    <property type="match status" value="1"/>
</dbReference>
<dbReference type="PRINTS" id="PR00368">
    <property type="entry name" value="FADPNR"/>
</dbReference>
<proteinExistence type="inferred from homology"/>
<evidence type="ECO:0000313" key="7">
    <source>
        <dbReference type="Proteomes" id="UP000482487"/>
    </source>
</evidence>
<name>A0A7C9ITW3_9BACT</name>
<dbReference type="Proteomes" id="UP000482487">
    <property type="component" value="Unassembled WGS sequence"/>
</dbReference>
<dbReference type="PANTHER" id="PTHR43429">
    <property type="entry name" value="PYRIDINE NUCLEOTIDE-DISULFIDE OXIDOREDUCTASE DOMAIN-CONTAINING"/>
    <property type="match status" value="1"/>
</dbReference>
<dbReference type="RefSeq" id="WP_160958052.1">
    <property type="nucleotide sequence ID" value="NZ_WVUD01000001.1"/>
</dbReference>
<dbReference type="PRINTS" id="PR00411">
    <property type="entry name" value="PNDRDTASEI"/>
</dbReference>
<accession>A0A7C9ITW3</accession>
<dbReference type="GO" id="GO:0016491">
    <property type="term" value="F:oxidoreductase activity"/>
    <property type="evidence" value="ECO:0007669"/>
    <property type="project" value="InterPro"/>
</dbReference>
<organism evidence="6 7">
    <name type="scientific">Solidesulfovibrio aerotolerans</name>
    <dbReference type="NCBI Taxonomy" id="295255"/>
    <lineage>
        <taxon>Bacteria</taxon>
        <taxon>Pseudomonadati</taxon>
        <taxon>Thermodesulfobacteriota</taxon>
        <taxon>Desulfovibrionia</taxon>
        <taxon>Desulfovibrionales</taxon>
        <taxon>Desulfovibrionaceae</taxon>
        <taxon>Solidesulfovibrio</taxon>
    </lineage>
</organism>
<protein>
    <submittedName>
        <fullName evidence="6">FAD-dependent oxidoreductase</fullName>
    </submittedName>
</protein>
<reference evidence="6 7" key="1">
    <citation type="submission" date="2020-01" db="EMBL/GenBank/DDBJ databases">
        <title>Genome sequence of Desulfovibrio aerotolerans DSM 16695(T).</title>
        <authorList>
            <person name="Karnachuk O."/>
            <person name="Avakyan M."/>
            <person name="Mardanov A."/>
            <person name="Kadnikov V."/>
            <person name="Ravin N."/>
        </authorList>
    </citation>
    <scope>NUCLEOTIDE SEQUENCE [LARGE SCALE GENOMIC DNA]</scope>
    <source>
        <strain evidence="6 7">DSM 16695</strain>
    </source>
</reference>
<evidence type="ECO:0000256" key="3">
    <source>
        <dbReference type="ARBA" id="ARBA00022630"/>
    </source>
</evidence>
<keyword evidence="3" id="KW-0285">Flavoprotein</keyword>
<dbReference type="EMBL" id="WVUD01000001">
    <property type="protein sequence ID" value="MYL81803.1"/>
    <property type="molecule type" value="Genomic_DNA"/>
</dbReference>
<dbReference type="SUPFAM" id="SSF51905">
    <property type="entry name" value="FAD/NAD(P)-binding domain"/>
    <property type="match status" value="2"/>
</dbReference>
<keyword evidence="7" id="KW-1185">Reference proteome</keyword>